<name>A0ABR5AI65_9BACL</name>
<dbReference type="Proteomes" id="UP000031967">
    <property type="component" value="Unassembled WGS sequence"/>
</dbReference>
<protein>
    <submittedName>
        <fullName evidence="4">Spore protein</fullName>
    </submittedName>
</protein>
<dbReference type="InterPro" id="IPR038300">
    <property type="entry name" value="SASP_sf_alpha/beta"/>
</dbReference>
<dbReference type="PANTHER" id="PTHR36107">
    <property type="entry name" value="SMALL, ACID-SOLUBLE SPORE PROTEIN A"/>
    <property type="match status" value="1"/>
</dbReference>
<evidence type="ECO:0000313" key="4">
    <source>
        <dbReference type="EMBL" id="KIL40640.1"/>
    </source>
</evidence>
<proteinExistence type="inferred from homology"/>
<dbReference type="InterPro" id="IPR050847">
    <property type="entry name" value="SASP_DNA-binding"/>
</dbReference>
<evidence type="ECO:0000256" key="2">
    <source>
        <dbReference type="ARBA" id="ARBA00005442"/>
    </source>
</evidence>
<comment type="function">
    <text evidence="1">SASP are bound to spore DNA. They are double-stranded DNA-binding proteins that cause DNA to change to an a-like conformation. They protect the DNA backbone from chemical and enzymatic cleavage and are thus involved in dormant spore's high resistance to UV light.</text>
</comment>
<dbReference type="PANTHER" id="PTHR36107:SF1">
    <property type="entry name" value="SMALL, ACID-SOLUBLE SPORE PROTEIN A"/>
    <property type="match status" value="1"/>
</dbReference>
<evidence type="ECO:0000313" key="5">
    <source>
        <dbReference type="Proteomes" id="UP000031967"/>
    </source>
</evidence>
<keyword evidence="3" id="KW-0238">DNA-binding</keyword>
<accession>A0ABR5AI65</accession>
<comment type="caution">
    <text evidence="4">The sequence shown here is derived from an EMBL/GenBank/DDBJ whole genome shotgun (WGS) entry which is preliminary data.</text>
</comment>
<dbReference type="PROSITE" id="PS00304">
    <property type="entry name" value="SASP_1"/>
    <property type="match status" value="1"/>
</dbReference>
<dbReference type="Pfam" id="PF00269">
    <property type="entry name" value="SASP"/>
    <property type="match status" value="2"/>
</dbReference>
<evidence type="ECO:0000256" key="3">
    <source>
        <dbReference type="ARBA" id="ARBA00023125"/>
    </source>
</evidence>
<evidence type="ECO:0000256" key="1">
    <source>
        <dbReference type="ARBA" id="ARBA00003863"/>
    </source>
</evidence>
<dbReference type="InterPro" id="IPR001448">
    <property type="entry name" value="SASP_alpha/beta-type"/>
</dbReference>
<gene>
    <name evidence="4" type="ORF">SD70_12025</name>
</gene>
<dbReference type="EMBL" id="JXAK01000018">
    <property type="protein sequence ID" value="KIL40640.1"/>
    <property type="molecule type" value="Genomic_DNA"/>
</dbReference>
<reference evidence="4 5" key="1">
    <citation type="submission" date="2014-12" db="EMBL/GenBank/DDBJ databases">
        <title>Draft genome sequence of Paenibacillus kamchatkensis strain B-2647.</title>
        <authorList>
            <person name="Karlyshev A.V."/>
            <person name="Kudryashova E.B."/>
        </authorList>
    </citation>
    <scope>NUCLEOTIDE SEQUENCE [LARGE SCALE GENOMIC DNA]</scope>
    <source>
        <strain evidence="4 5">VKM B-2647</strain>
    </source>
</reference>
<dbReference type="InterPro" id="IPR018126">
    <property type="entry name" value="SASP_alpha/beta-type_CS"/>
</dbReference>
<dbReference type="Gene3D" id="6.10.10.80">
    <property type="entry name" value="Small, acid-soluble spore protein, alpha/beta type-like"/>
    <property type="match status" value="1"/>
</dbReference>
<keyword evidence="5" id="KW-1185">Reference proteome</keyword>
<organism evidence="4 5">
    <name type="scientific">Gordoniibacillus kamchatkensis</name>
    <dbReference type="NCBI Taxonomy" id="1590651"/>
    <lineage>
        <taxon>Bacteria</taxon>
        <taxon>Bacillati</taxon>
        <taxon>Bacillota</taxon>
        <taxon>Bacilli</taxon>
        <taxon>Bacillales</taxon>
        <taxon>Paenibacillaceae</taxon>
        <taxon>Gordoniibacillus</taxon>
    </lineage>
</organism>
<sequence>MARNSNAKVVPESAKALDALKYEIAAEMGLPVGKELANLGADMEFATELGSISSGQIREDYWGHIASRDAGAVGGAITSRLIRKAEEMMFTL</sequence>
<comment type="similarity">
    <text evidence="2">Belongs to the alpha/beta-type SASP family.</text>
</comment>
<dbReference type="RefSeq" id="WP_041047807.1">
    <property type="nucleotide sequence ID" value="NZ_JXAK01000018.1"/>
</dbReference>